<name>A0A7W7VST2_9ACTN</name>
<gene>
    <name evidence="1" type="ORF">FHS44_008107</name>
</gene>
<accession>A0A7W7VST2</accession>
<evidence type="ECO:0000313" key="2">
    <source>
        <dbReference type="Proteomes" id="UP000552644"/>
    </source>
</evidence>
<dbReference type="AlphaFoldDB" id="A0A7W7VST2"/>
<reference evidence="1 2" key="1">
    <citation type="submission" date="2020-08" db="EMBL/GenBank/DDBJ databases">
        <title>Genomic Encyclopedia of Type Strains, Phase III (KMG-III): the genomes of soil and plant-associated and newly described type strains.</title>
        <authorList>
            <person name="Whitman W."/>
        </authorList>
    </citation>
    <scope>NUCLEOTIDE SEQUENCE [LARGE SCALE GENOMIC DNA]</scope>
    <source>
        <strain evidence="1 2">CECT 8840</strain>
    </source>
</reference>
<evidence type="ECO:0000313" key="1">
    <source>
        <dbReference type="EMBL" id="MBB4920954.1"/>
    </source>
</evidence>
<proteinExistence type="predicted"/>
<dbReference type="Proteomes" id="UP000552644">
    <property type="component" value="Unassembled WGS sequence"/>
</dbReference>
<dbReference type="RefSeq" id="WP_184725754.1">
    <property type="nucleotide sequence ID" value="NZ_JACHJP010000021.1"/>
</dbReference>
<protein>
    <submittedName>
        <fullName evidence="1">Uncharacterized protein</fullName>
    </submittedName>
</protein>
<organism evidence="1 2">
    <name type="scientific">Streptosporangium saharense</name>
    <dbReference type="NCBI Taxonomy" id="1706840"/>
    <lineage>
        <taxon>Bacteria</taxon>
        <taxon>Bacillati</taxon>
        <taxon>Actinomycetota</taxon>
        <taxon>Actinomycetes</taxon>
        <taxon>Streptosporangiales</taxon>
        <taxon>Streptosporangiaceae</taxon>
        <taxon>Streptosporangium</taxon>
    </lineage>
</organism>
<comment type="caution">
    <text evidence="1">The sequence shown here is derived from an EMBL/GenBank/DDBJ whole genome shotgun (WGS) entry which is preliminary data.</text>
</comment>
<keyword evidence="2" id="KW-1185">Reference proteome</keyword>
<sequence>MATDEDQARPPVSFFDTTWNSRDPAGVWQVGRLDGLIEELASQGLLFGRGTVPGAVEEALPSVRKYLDRPVFPEGAKFPDLTTADLAVAIVQGARRALEDVQAIERAAASLAREQGVTVRQLAAAVDISERAASDRYRRV</sequence>
<dbReference type="EMBL" id="JACHJP010000021">
    <property type="protein sequence ID" value="MBB4920954.1"/>
    <property type="molecule type" value="Genomic_DNA"/>
</dbReference>